<accession>A0A8K0TQQ7</accession>
<proteinExistence type="predicted"/>
<keyword evidence="2" id="KW-1185">Reference proteome</keyword>
<evidence type="ECO:0000313" key="2">
    <source>
        <dbReference type="Proteomes" id="UP000813385"/>
    </source>
</evidence>
<sequence>MAGRRRGIHVTPMLCHPVPVSRTAASASPVAGHQLKIRDSAALGRLVLPGAAQCLAIVCGPGLSRGAHVWLFVGGAPMRPSRRQLGSPLEPAPAQQGRHRDYRPERFQLGGAWAAAKVKNGARRENHARGSLAYRASPDCDEGIACWRRPLC</sequence>
<reference evidence="1" key="1">
    <citation type="journal article" date="2021" name="Nat. Commun.">
        <title>Genetic determinants of endophytism in the Arabidopsis root mycobiome.</title>
        <authorList>
            <person name="Mesny F."/>
            <person name="Miyauchi S."/>
            <person name="Thiergart T."/>
            <person name="Pickel B."/>
            <person name="Atanasova L."/>
            <person name="Karlsson M."/>
            <person name="Huettel B."/>
            <person name="Barry K.W."/>
            <person name="Haridas S."/>
            <person name="Chen C."/>
            <person name="Bauer D."/>
            <person name="Andreopoulos W."/>
            <person name="Pangilinan J."/>
            <person name="LaButti K."/>
            <person name="Riley R."/>
            <person name="Lipzen A."/>
            <person name="Clum A."/>
            <person name="Drula E."/>
            <person name="Henrissat B."/>
            <person name="Kohler A."/>
            <person name="Grigoriev I.V."/>
            <person name="Martin F.M."/>
            <person name="Hacquard S."/>
        </authorList>
    </citation>
    <scope>NUCLEOTIDE SEQUENCE</scope>
    <source>
        <strain evidence="1">MPI-CAGE-AT-0016</strain>
    </source>
</reference>
<dbReference type="AlphaFoldDB" id="A0A8K0TQQ7"/>
<gene>
    <name evidence="1" type="ORF">B0T11DRAFT_268755</name>
</gene>
<comment type="caution">
    <text evidence="1">The sequence shown here is derived from an EMBL/GenBank/DDBJ whole genome shotgun (WGS) entry which is preliminary data.</text>
</comment>
<dbReference type="EMBL" id="JAGPXD010000001">
    <property type="protein sequence ID" value="KAH7374534.1"/>
    <property type="molecule type" value="Genomic_DNA"/>
</dbReference>
<dbReference type="Proteomes" id="UP000813385">
    <property type="component" value="Unassembled WGS sequence"/>
</dbReference>
<protein>
    <submittedName>
        <fullName evidence="1">Uncharacterized protein</fullName>
    </submittedName>
</protein>
<name>A0A8K0TQQ7_9PEZI</name>
<organism evidence="1 2">
    <name type="scientific">Plectosphaerella cucumerina</name>
    <dbReference type="NCBI Taxonomy" id="40658"/>
    <lineage>
        <taxon>Eukaryota</taxon>
        <taxon>Fungi</taxon>
        <taxon>Dikarya</taxon>
        <taxon>Ascomycota</taxon>
        <taxon>Pezizomycotina</taxon>
        <taxon>Sordariomycetes</taxon>
        <taxon>Hypocreomycetidae</taxon>
        <taxon>Glomerellales</taxon>
        <taxon>Plectosphaerellaceae</taxon>
        <taxon>Plectosphaerella</taxon>
    </lineage>
</organism>
<evidence type="ECO:0000313" key="1">
    <source>
        <dbReference type="EMBL" id="KAH7374534.1"/>
    </source>
</evidence>